<sequence>MGDHKDAAQVVADLYFQERIAAGEHGSACSFTVAGSDNFPVEIDLADSLSDLEGDDTQ</sequence>
<protein>
    <submittedName>
        <fullName evidence="1">Uncharacterized protein</fullName>
    </submittedName>
</protein>
<proteinExistence type="predicted"/>
<name>A0A449IE68_PSEFR</name>
<organism evidence="1 2">
    <name type="scientific">Pseudomonas fragi</name>
    <dbReference type="NCBI Taxonomy" id="296"/>
    <lineage>
        <taxon>Bacteria</taxon>
        <taxon>Pseudomonadati</taxon>
        <taxon>Pseudomonadota</taxon>
        <taxon>Gammaproteobacteria</taxon>
        <taxon>Pseudomonadales</taxon>
        <taxon>Pseudomonadaceae</taxon>
        <taxon>Pseudomonas</taxon>
    </lineage>
</organism>
<gene>
    <name evidence="1" type="ORF">NCTC10754_00263</name>
</gene>
<accession>A0A449IE68</accession>
<reference evidence="1 2" key="1">
    <citation type="submission" date="2019-02" db="EMBL/GenBank/DDBJ databases">
        <authorList>
            <consortium name="Pathogen Informatics"/>
        </authorList>
    </citation>
    <scope>NUCLEOTIDE SEQUENCE [LARGE SCALE GENOMIC DNA]</scope>
    <source>
        <strain evidence="1 2">3012STDY7103891</strain>
    </source>
</reference>
<dbReference type="Proteomes" id="UP000330809">
    <property type="component" value="Unassembled WGS sequence"/>
</dbReference>
<evidence type="ECO:0000313" key="1">
    <source>
        <dbReference type="EMBL" id="VFB17743.1"/>
    </source>
</evidence>
<evidence type="ECO:0000313" key="2">
    <source>
        <dbReference type="Proteomes" id="UP000330809"/>
    </source>
</evidence>
<dbReference type="EMBL" id="CAACYJ010000002">
    <property type="protein sequence ID" value="VFB17743.1"/>
    <property type="molecule type" value="Genomic_DNA"/>
</dbReference>
<dbReference type="AlphaFoldDB" id="A0A449IE68"/>